<dbReference type="GeneID" id="56039318"/>
<dbReference type="PANTHER" id="PTHR34075">
    <property type="entry name" value="BLR3430 PROTEIN"/>
    <property type="match status" value="1"/>
</dbReference>
<dbReference type="OrthoDB" id="9573at2157"/>
<gene>
    <name evidence="2" type="ORF">HUG12_17625</name>
</gene>
<dbReference type="PANTHER" id="PTHR34075:SF5">
    <property type="entry name" value="BLR3430 PROTEIN"/>
    <property type="match status" value="1"/>
</dbReference>
<name>A0A7D5LCM0_9EURY</name>
<dbReference type="InterPro" id="IPR052513">
    <property type="entry name" value="Thioester_dehydratase-like"/>
</dbReference>
<protein>
    <submittedName>
        <fullName evidence="2">OB-fold domain-containing protein</fullName>
    </submittedName>
</protein>
<feature type="domain" description="ChsH2 C-terminal OB-fold" evidence="1">
    <location>
        <begin position="56"/>
        <end position="116"/>
    </location>
</feature>
<dbReference type="InterPro" id="IPR002878">
    <property type="entry name" value="ChsH2_C"/>
</dbReference>
<dbReference type="AlphaFoldDB" id="A0A7D5LCM0"/>
<evidence type="ECO:0000313" key="3">
    <source>
        <dbReference type="Proteomes" id="UP000509626"/>
    </source>
</evidence>
<dbReference type="SUPFAM" id="SSF50249">
    <property type="entry name" value="Nucleic acid-binding proteins"/>
    <property type="match status" value="1"/>
</dbReference>
<reference evidence="2 3" key="1">
    <citation type="submission" date="2020-06" db="EMBL/GenBank/DDBJ databases">
        <title>NJ-3-1, isolated from saline soil.</title>
        <authorList>
            <person name="Cui H.L."/>
            <person name="Shi X."/>
        </authorList>
    </citation>
    <scope>NUCLEOTIDE SEQUENCE [LARGE SCALE GENOMIC DNA]</scope>
    <source>
        <strain evidence="2 3">NJ-3-1</strain>
    </source>
</reference>
<sequence length="132" mass="13897">MSGTEGVDRPDGPTYEEWVAALDRNGFYLECANGHGSLPPRRVCPECGDTDLTQRSLPGTGTVATFSEVHVAGPAFAGETPYVTAVVDFGPVRLTGVLREVAADEVAVGDEVRADVEPDGPGDRPLVVFRPA</sequence>
<keyword evidence="3" id="KW-1185">Reference proteome</keyword>
<dbReference type="KEGG" id="halu:HUG12_17625"/>
<dbReference type="Pfam" id="PF01796">
    <property type="entry name" value="OB_ChsH2_C"/>
    <property type="match status" value="1"/>
</dbReference>
<organism evidence="2 3">
    <name type="scientific">Halorarum salinum</name>
    <dbReference type="NCBI Taxonomy" id="2743089"/>
    <lineage>
        <taxon>Archaea</taxon>
        <taxon>Methanobacteriati</taxon>
        <taxon>Methanobacteriota</taxon>
        <taxon>Stenosarchaea group</taxon>
        <taxon>Halobacteria</taxon>
        <taxon>Halobacteriales</taxon>
        <taxon>Haloferacaceae</taxon>
        <taxon>Halorarum</taxon>
    </lineage>
</organism>
<proteinExistence type="predicted"/>
<evidence type="ECO:0000259" key="1">
    <source>
        <dbReference type="Pfam" id="PF01796"/>
    </source>
</evidence>
<dbReference type="RefSeq" id="WP_179270034.1">
    <property type="nucleotide sequence ID" value="NZ_CP058579.1"/>
</dbReference>
<dbReference type="InterPro" id="IPR012340">
    <property type="entry name" value="NA-bd_OB-fold"/>
</dbReference>
<dbReference type="Proteomes" id="UP000509626">
    <property type="component" value="Chromosome"/>
</dbReference>
<dbReference type="EMBL" id="CP058579">
    <property type="protein sequence ID" value="QLG63450.1"/>
    <property type="molecule type" value="Genomic_DNA"/>
</dbReference>
<accession>A0A7D5LCM0</accession>
<evidence type="ECO:0000313" key="2">
    <source>
        <dbReference type="EMBL" id="QLG63450.1"/>
    </source>
</evidence>